<dbReference type="Proteomes" id="UP000035651">
    <property type="component" value="Chromosome"/>
</dbReference>
<proteinExistence type="predicted"/>
<dbReference type="STRING" id="656179.AB870_09340"/>
<dbReference type="EMBL" id="CP011807">
    <property type="protein sequence ID" value="AKM30260.1"/>
    <property type="molecule type" value="Genomic_DNA"/>
</dbReference>
<gene>
    <name evidence="2" type="ORF">AB870_09340</name>
</gene>
<evidence type="ECO:0000313" key="2">
    <source>
        <dbReference type="EMBL" id="AKM30260.1"/>
    </source>
</evidence>
<protein>
    <recommendedName>
        <fullName evidence="4">DUF2523 domain-containing protein</fullName>
    </recommendedName>
</protein>
<dbReference type="AlphaFoldDB" id="A0A0H3WRL8"/>
<dbReference type="PATRIC" id="fig|656179.3.peg.1995"/>
<dbReference type="Pfam" id="PF10734">
    <property type="entry name" value="DUF2523"/>
    <property type="match status" value="1"/>
</dbReference>
<dbReference type="KEGG" id="pfg:AB870_09340"/>
<evidence type="ECO:0000256" key="1">
    <source>
        <dbReference type="SAM" id="Phobius"/>
    </source>
</evidence>
<accession>A0A0H3WRL8</accession>
<organism evidence="2 3">
    <name type="scientific">Pandoraea faecigallinarum</name>
    <dbReference type="NCBI Taxonomy" id="656179"/>
    <lineage>
        <taxon>Bacteria</taxon>
        <taxon>Pseudomonadati</taxon>
        <taxon>Pseudomonadota</taxon>
        <taxon>Betaproteobacteria</taxon>
        <taxon>Burkholderiales</taxon>
        <taxon>Burkholderiaceae</taxon>
        <taxon>Pandoraea</taxon>
    </lineage>
</organism>
<keyword evidence="3" id="KW-1185">Reference proteome</keyword>
<keyword evidence="1" id="KW-0472">Membrane</keyword>
<dbReference type="RefSeq" id="WP_047906147.1">
    <property type="nucleotide sequence ID" value="NZ_CP011807.3"/>
</dbReference>
<feature type="transmembrane region" description="Helical" evidence="1">
    <location>
        <begin position="18"/>
        <end position="37"/>
    </location>
</feature>
<dbReference type="OrthoDB" id="8481647at2"/>
<sequence>MSSLFEVLLSGLNTTLQFIFRSVVIKFAMFFGLWYVTTEFVDVIKGSGLLPDANALSSALGSLPPGVWYWLELLAVPQGLPIVLAAMGNKFVIRRIPMLG</sequence>
<evidence type="ECO:0000313" key="3">
    <source>
        <dbReference type="Proteomes" id="UP000035651"/>
    </source>
</evidence>
<keyword evidence="1" id="KW-0812">Transmembrane</keyword>
<evidence type="ECO:0008006" key="4">
    <source>
        <dbReference type="Google" id="ProtNLM"/>
    </source>
</evidence>
<dbReference type="InterPro" id="IPR019670">
    <property type="entry name" value="DUF2523"/>
</dbReference>
<name>A0A0H3WRL8_9BURK</name>
<reference evidence="2" key="1">
    <citation type="submission" date="2016-06" db="EMBL/GenBank/DDBJ databases">
        <title>Complete Genome Sequence of Pandoraea faecigallinarum DSM-23572.</title>
        <authorList>
            <person name="Yong D."/>
            <person name="Ee R."/>
            <person name="Lim Y.-L."/>
            <person name="Yin W.-F."/>
            <person name="Chan K.-G."/>
        </authorList>
    </citation>
    <scope>NUCLEOTIDE SEQUENCE</scope>
    <source>
        <strain evidence="2">DSM 23572</strain>
    </source>
</reference>
<keyword evidence="1" id="KW-1133">Transmembrane helix</keyword>